<gene>
    <name evidence="2" type="ORF">SAMN05216275_10973</name>
</gene>
<evidence type="ECO:0000313" key="3">
    <source>
        <dbReference type="Proteomes" id="UP000199111"/>
    </source>
</evidence>
<accession>A0A1I3RJD7</accession>
<dbReference type="Pfam" id="PF20062">
    <property type="entry name" value="DUF6461"/>
    <property type="match status" value="1"/>
</dbReference>
<dbReference type="Proteomes" id="UP000199111">
    <property type="component" value="Unassembled WGS sequence"/>
</dbReference>
<name>A0A1I3RJD7_9ACTN</name>
<dbReference type="AlphaFoldDB" id="A0A1I3RJD7"/>
<protein>
    <submittedName>
        <fullName evidence="2">Uncharacterized protein</fullName>
    </submittedName>
</protein>
<evidence type="ECO:0000313" key="2">
    <source>
        <dbReference type="EMBL" id="SFJ46744.1"/>
    </source>
</evidence>
<sequence length="239" mass="26444">MISAIRSRRAKGPGLNTGQPPTADLREHYRRLISSTQWLGVGMCWTAVVPDDGRALTLDHVAARLAGNTPYRLHEPAPLDAIGPPERDAYPVLVDQCGSTTLLFEWGYLGASPAVLRRLSEGARVYSAWWNVNASNLLSFAAGGEHVLAIDALFPGQQEDHAGLARWPELQAMTDFFAEPPPEDLDEDEDEDDLDARADYDWRAAFLAVIDRTTGARLTGEWLEQPHPYVTVRMPDAIR</sequence>
<feature type="compositionally biased region" description="Basic residues" evidence="1">
    <location>
        <begin position="1"/>
        <end position="11"/>
    </location>
</feature>
<keyword evidence="3" id="KW-1185">Reference proteome</keyword>
<dbReference type="GeneID" id="96298869"/>
<organism evidence="2 3">
    <name type="scientific">Streptosporangium canum</name>
    <dbReference type="NCBI Taxonomy" id="324952"/>
    <lineage>
        <taxon>Bacteria</taxon>
        <taxon>Bacillati</taxon>
        <taxon>Actinomycetota</taxon>
        <taxon>Actinomycetes</taxon>
        <taxon>Streptosporangiales</taxon>
        <taxon>Streptosporangiaceae</taxon>
        <taxon>Streptosporangium</taxon>
    </lineage>
</organism>
<reference evidence="3" key="1">
    <citation type="submission" date="2016-10" db="EMBL/GenBank/DDBJ databases">
        <authorList>
            <person name="Varghese N."/>
            <person name="Submissions S."/>
        </authorList>
    </citation>
    <scope>NUCLEOTIDE SEQUENCE [LARGE SCALE GENOMIC DNA]</scope>
    <source>
        <strain evidence="3">CGMCC 4.2126</strain>
    </source>
</reference>
<proteinExistence type="predicted"/>
<dbReference type="EMBL" id="FOQY01000009">
    <property type="protein sequence ID" value="SFJ46744.1"/>
    <property type="molecule type" value="Genomic_DNA"/>
</dbReference>
<dbReference type="RefSeq" id="WP_093887700.1">
    <property type="nucleotide sequence ID" value="NZ_FOQY01000009.1"/>
</dbReference>
<feature type="region of interest" description="Disordered" evidence="1">
    <location>
        <begin position="1"/>
        <end position="23"/>
    </location>
</feature>
<dbReference type="InterPro" id="IPR045592">
    <property type="entry name" value="DUF6461"/>
</dbReference>
<evidence type="ECO:0000256" key="1">
    <source>
        <dbReference type="SAM" id="MobiDB-lite"/>
    </source>
</evidence>